<protein>
    <submittedName>
        <fullName evidence="2">Uncharacterized protein</fullName>
    </submittedName>
</protein>
<evidence type="ECO:0000313" key="2">
    <source>
        <dbReference type="EMBL" id="KAH1107784.1"/>
    </source>
</evidence>
<accession>A0A9D3W285</accession>
<keyword evidence="3" id="KW-1185">Reference proteome</keyword>
<gene>
    <name evidence="2" type="ORF">J1N35_011552</name>
</gene>
<reference evidence="2 3" key="1">
    <citation type="journal article" date="2021" name="Plant Biotechnol. J.">
        <title>Multi-omics assisted identification of the key and species-specific regulatory components of drought-tolerant mechanisms in Gossypium stocksii.</title>
        <authorList>
            <person name="Yu D."/>
            <person name="Ke L."/>
            <person name="Zhang D."/>
            <person name="Wu Y."/>
            <person name="Sun Y."/>
            <person name="Mei J."/>
            <person name="Sun J."/>
            <person name="Sun Y."/>
        </authorList>
    </citation>
    <scope>NUCLEOTIDE SEQUENCE [LARGE SCALE GENOMIC DNA]</scope>
    <source>
        <strain evidence="3">cv. E1</strain>
        <tissue evidence="2">Leaf</tissue>
    </source>
</reference>
<feature type="compositionally biased region" description="Polar residues" evidence="1">
    <location>
        <begin position="1"/>
        <end position="12"/>
    </location>
</feature>
<name>A0A9D3W285_9ROSI</name>
<feature type="region of interest" description="Disordered" evidence="1">
    <location>
        <begin position="1"/>
        <end position="30"/>
    </location>
</feature>
<dbReference type="EMBL" id="JAIQCV010000004">
    <property type="protein sequence ID" value="KAH1107784.1"/>
    <property type="molecule type" value="Genomic_DNA"/>
</dbReference>
<proteinExistence type="predicted"/>
<dbReference type="AlphaFoldDB" id="A0A9D3W285"/>
<organism evidence="2 3">
    <name type="scientific">Gossypium stocksii</name>
    <dbReference type="NCBI Taxonomy" id="47602"/>
    <lineage>
        <taxon>Eukaryota</taxon>
        <taxon>Viridiplantae</taxon>
        <taxon>Streptophyta</taxon>
        <taxon>Embryophyta</taxon>
        <taxon>Tracheophyta</taxon>
        <taxon>Spermatophyta</taxon>
        <taxon>Magnoliopsida</taxon>
        <taxon>eudicotyledons</taxon>
        <taxon>Gunneridae</taxon>
        <taxon>Pentapetalae</taxon>
        <taxon>rosids</taxon>
        <taxon>malvids</taxon>
        <taxon>Malvales</taxon>
        <taxon>Malvaceae</taxon>
        <taxon>Malvoideae</taxon>
        <taxon>Gossypium</taxon>
    </lineage>
</organism>
<evidence type="ECO:0000256" key="1">
    <source>
        <dbReference type="SAM" id="MobiDB-lite"/>
    </source>
</evidence>
<evidence type="ECO:0000313" key="3">
    <source>
        <dbReference type="Proteomes" id="UP000828251"/>
    </source>
</evidence>
<comment type="caution">
    <text evidence="2">The sequence shown here is derived from an EMBL/GenBank/DDBJ whole genome shotgun (WGS) entry which is preliminary data.</text>
</comment>
<dbReference type="Proteomes" id="UP000828251">
    <property type="component" value="Unassembled WGS sequence"/>
</dbReference>
<sequence length="108" mass="12711">MSNNKVKGQANPSKIERDHPRLRYQGPRCAHDRKRKSSFTFLFSRKSRNRILVQFYCFGQFQESRKSRYQILEILVKETKSCSQGALDFMSELEQANFGSKRITRLSS</sequence>